<evidence type="ECO:0000259" key="4">
    <source>
        <dbReference type="PROSITE" id="PS50222"/>
    </source>
</evidence>
<sequence length="361" mass="40375">MLKGITCALRTVFVTGMLLVAILYLFGIVFKIQSKAYPGLSAFPTVGESMWVLLLNGAFLDAVADIVLELVDISWILTFIFMVFIFLSNLTILNMLVGILCEVATQVDKREKEQAAISYLKHHLIEILEVHDKNDDRHINKDDFELLMRNPEMHMILKSFGVDTEDLLSLQGILFESKGAAMNPHSTGNLEETNGLTPSNGGAKLCESKSSVYPTEQKRLRFAEFLEVVLRLRGGNFASVRDIVDLREYLRQRMDHLEMQLPTKVPHRPVTSESTLRISASAGFDASSPPSFFCETVRPDDAVGKLLDQIEEVREELRSMRAQVKRLEDAKRAPEVEETQVTAVTPRTHSATSAAPTVGDH</sequence>
<feature type="domain" description="EF-hand" evidence="4">
    <location>
        <begin position="119"/>
        <end position="154"/>
    </location>
</feature>
<dbReference type="InterPro" id="IPR002048">
    <property type="entry name" value="EF_hand_dom"/>
</dbReference>
<keyword evidence="3" id="KW-0472">Membrane</keyword>
<gene>
    <name evidence="5" type="ORF">ACAT0790_LOCUS16685</name>
</gene>
<feature type="transmembrane region" description="Helical" evidence="3">
    <location>
        <begin position="50"/>
        <end position="68"/>
    </location>
</feature>
<dbReference type="InterPro" id="IPR018247">
    <property type="entry name" value="EF_Hand_1_Ca_BS"/>
</dbReference>
<keyword evidence="3" id="KW-0812">Transmembrane</keyword>
<proteinExistence type="predicted"/>
<keyword evidence="3" id="KW-1133">Transmembrane helix</keyword>
<name>A0A7S1M1Z0_ALECA</name>
<dbReference type="GO" id="GO:0005509">
    <property type="term" value="F:calcium ion binding"/>
    <property type="evidence" value="ECO:0007669"/>
    <property type="project" value="InterPro"/>
</dbReference>
<evidence type="ECO:0000256" key="1">
    <source>
        <dbReference type="SAM" id="Coils"/>
    </source>
</evidence>
<accession>A0A7S1M1Z0</accession>
<dbReference type="AlphaFoldDB" id="A0A7S1M1Z0"/>
<dbReference type="PROSITE" id="PS50222">
    <property type="entry name" value="EF_HAND_2"/>
    <property type="match status" value="1"/>
</dbReference>
<evidence type="ECO:0000313" key="5">
    <source>
        <dbReference type="EMBL" id="CAD9119836.1"/>
    </source>
</evidence>
<feature type="transmembrane region" description="Helical" evidence="3">
    <location>
        <begin position="12"/>
        <end position="30"/>
    </location>
</feature>
<reference evidence="5" key="1">
    <citation type="submission" date="2021-01" db="EMBL/GenBank/DDBJ databases">
        <authorList>
            <person name="Corre E."/>
            <person name="Pelletier E."/>
            <person name="Niang G."/>
            <person name="Scheremetjew M."/>
            <person name="Finn R."/>
            <person name="Kale V."/>
            <person name="Holt S."/>
            <person name="Cochrane G."/>
            <person name="Meng A."/>
            <person name="Brown T."/>
            <person name="Cohen L."/>
        </authorList>
    </citation>
    <scope>NUCLEOTIDE SEQUENCE</scope>
    <source>
        <strain evidence="5">OF101</strain>
    </source>
</reference>
<feature type="coiled-coil region" evidence="1">
    <location>
        <begin position="303"/>
        <end position="330"/>
    </location>
</feature>
<dbReference type="EMBL" id="HBGE01027762">
    <property type="protein sequence ID" value="CAD9119836.1"/>
    <property type="molecule type" value="Transcribed_RNA"/>
</dbReference>
<organism evidence="5">
    <name type="scientific">Alexandrium catenella</name>
    <name type="common">Red tide dinoflagellate</name>
    <name type="synonym">Gonyaulax catenella</name>
    <dbReference type="NCBI Taxonomy" id="2925"/>
    <lineage>
        <taxon>Eukaryota</taxon>
        <taxon>Sar</taxon>
        <taxon>Alveolata</taxon>
        <taxon>Dinophyceae</taxon>
        <taxon>Gonyaulacales</taxon>
        <taxon>Pyrocystaceae</taxon>
        <taxon>Alexandrium</taxon>
    </lineage>
</organism>
<dbReference type="PROSITE" id="PS00018">
    <property type="entry name" value="EF_HAND_1"/>
    <property type="match status" value="1"/>
</dbReference>
<keyword evidence="1" id="KW-0175">Coiled coil</keyword>
<feature type="transmembrane region" description="Helical" evidence="3">
    <location>
        <begin position="75"/>
        <end position="100"/>
    </location>
</feature>
<protein>
    <recommendedName>
        <fullName evidence="4">EF-hand domain-containing protein</fullName>
    </recommendedName>
</protein>
<dbReference type="Gene3D" id="1.10.287.70">
    <property type="match status" value="1"/>
</dbReference>
<evidence type="ECO:0000256" key="3">
    <source>
        <dbReference type="SAM" id="Phobius"/>
    </source>
</evidence>
<evidence type="ECO:0000256" key="2">
    <source>
        <dbReference type="SAM" id="MobiDB-lite"/>
    </source>
</evidence>
<feature type="compositionally biased region" description="Polar residues" evidence="2">
    <location>
        <begin position="339"/>
        <end position="355"/>
    </location>
</feature>
<feature type="region of interest" description="Disordered" evidence="2">
    <location>
        <begin position="330"/>
        <end position="361"/>
    </location>
</feature>